<protein>
    <submittedName>
        <fullName evidence="3">ABC transporter substrate-binding protein</fullName>
    </submittedName>
</protein>
<dbReference type="InterPro" id="IPR050902">
    <property type="entry name" value="ABC_Transporter_SBP"/>
</dbReference>
<proteinExistence type="predicted"/>
<feature type="chain" id="PRO_5046940741" evidence="1">
    <location>
        <begin position="22"/>
        <end position="338"/>
    </location>
</feature>
<evidence type="ECO:0000259" key="2">
    <source>
        <dbReference type="PROSITE" id="PS50983"/>
    </source>
</evidence>
<evidence type="ECO:0000313" key="3">
    <source>
        <dbReference type="EMBL" id="MCZ2720759.1"/>
    </source>
</evidence>
<evidence type="ECO:0000313" key="4">
    <source>
        <dbReference type="Proteomes" id="UP001149719"/>
    </source>
</evidence>
<feature type="domain" description="Fe/B12 periplasmic-binding" evidence="2">
    <location>
        <begin position="44"/>
        <end position="338"/>
    </location>
</feature>
<dbReference type="PANTHER" id="PTHR30535">
    <property type="entry name" value="VITAMIN B12-BINDING PROTEIN"/>
    <property type="match status" value="1"/>
</dbReference>
<keyword evidence="4" id="KW-1185">Reference proteome</keyword>
<dbReference type="PANTHER" id="PTHR30535:SF7">
    <property type="entry name" value="IRON(III) DICITRATE-BINDING PROTEIN"/>
    <property type="match status" value="1"/>
</dbReference>
<feature type="signal peptide" evidence="1">
    <location>
        <begin position="1"/>
        <end position="21"/>
    </location>
</feature>
<comment type="caution">
    <text evidence="3">The sequence shown here is derived from an EMBL/GenBank/DDBJ whole genome shotgun (WGS) entry which is preliminary data.</text>
</comment>
<dbReference type="PROSITE" id="PS50983">
    <property type="entry name" value="FE_B12_PBP"/>
    <property type="match status" value="1"/>
</dbReference>
<dbReference type="Pfam" id="PF01497">
    <property type="entry name" value="Peripla_BP_2"/>
    <property type="match status" value="1"/>
</dbReference>
<dbReference type="EMBL" id="JAPUBN010000010">
    <property type="protein sequence ID" value="MCZ2720759.1"/>
    <property type="molecule type" value="Genomic_DNA"/>
</dbReference>
<sequence>MKAILSGAVFSLACFSSVSFATSDYPLTIENCGYSQTYSKAPNALVSVGQAATEILYSLGLSTKVKGTSVWFNDVLPEFAQENQHIPVLAKNDPSFESVLSKRPELVVAQYEWHIGKQGTVATREQFHDMGIPTYILPMDCDHKDNSVGLDGTRLNPFSTDSLYKSIDQLAAIFNVTERGNRIIDHLKEREEKAIKRAHLAMEEQGSIKQEFSAVFWFSSSAMNTDPFVAGKIGPAAYLMEALGINNVVQSNEEWPTTGWETIAKANPDMIVIAKMNRRRFPADDYLKKIEFLKTDPVTKEMQAVKNDRIVIIDALEMDATIRIINGLETLTEAVVKH</sequence>
<evidence type="ECO:0000256" key="1">
    <source>
        <dbReference type="SAM" id="SignalP"/>
    </source>
</evidence>
<gene>
    <name evidence="3" type="ORF">O1D97_03650</name>
</gene>
<dbReference type="Proteomes" id="UP001149719">
    <property type="component" value="Unassembled WGS sequence"/>
</dbReference>
<dbReference type="InterPro" id="IPR002491">
    <property type="entry name" value="ABC_transptr_periplasmic_BD"/>
</dbReference>
<keyword evidence="1" id="KW-0732">Signal</keyword>
<dbReference type="SUPFAM" id="SSF53807">
    <property type="entry name" value="Helical backbone' metal receptor"/>
    <property type="match status" value="1"/>
</dbReference>
<organism evidence="3 4">
    <name type="scientific">Marinomonas phaeophyticola</name>
    <dbReference type="NCBI Taxonomy" id="3004091"/>
    <lineage>
        <taxon>Bacteria</taxon>
        <taxon>Pseudomonadati</taxon>
        <taxon>Pseudomonadota</taxon>
        <taxon>Gammaproteobacteria</taxon>
        <taxon>Oceanospirillales</taxon>
        <taxon>Oceanospirillaceae</taxon>
        <taxon>Marinomonas</taxon>
    </lineage>
</organism>
<dbReference type="RefSeq" id="WP_269122890.1">
    <property type="nucleotide sequence ID" value="NZ_JAPUBN010000010.1"/>
</dbReference>
<accession>A0ABT4JQY2</accession>
<reference evidence="3" key="1">
    <citation type="submission" date="2022-12" db="EMBL/GenBank/DDBJ databases">
        <title>Marinomonas 15G1-11 sp. nov, isolated from marine algae.</title>
        <authorList>
            <person name="Butt M."/>
            <person name="Choi D.G."/>
            <person name="Kim J.M."/>
            <person name="Lee J.K."/>
            <person name="Baek J.H."/>
            <person name="Jeon C.O."/>
        </authorList>
    </citation>
    <scope>NUCLEOTIDE SEQUENCE</scope>
    <source>
        <strain evidence="3">15G1-11</strain>
    </source>
</reference>
<name>A0ABT4JQY2_9GAMM</name>
<dbReference type="Gene3D" id="3.40.50.1980">
    <property type="entry name" value="Nitrogenase molybdenum iron protein domain"/>
    <property type="match status" value="2"/>
</dbReference>